<dbReference type="PROSITE" id="PS50073">
    <property type="entry name" value="COPPER_FIST_2"/>
    <property type="match status" value="1"/>
</dbReference>
<dbReference type="OrthoDB" id="4148461at2759"/>
<feature type="region of interest" description="Disordered" evidence="1">
    <location>
        <begin position="1"/>
        <end position="23"/>
    </location>
</feature>
<proteinExistence type="predicted"/>
<accession>A0A1C1CAJ2</accession>
<dbReference type="InterPro" id="IPR001083">
    <property type="entry name" value="Cu_fist_DNA-bd_dom"/>
</dbReference>
<feature type="domain" description="Copper-fist" evidence="2">
    <location>
        <begin position="43"/>
        <end position="80"/>
    </location>
</feature>
<name>A0A1C1CAJ2_9EURO</name>
<reference evidence="4" key="1">
    <citation type="submission" date="2015-07" db="EMBL/GenBank/DDBJ databases">
        <authorList>
            <person name="Teixeira M.M."/>
            <person name="Souza R.C."/>
            <person name="Almeida L.G."/>
            <person name="Vicente V.A."/>
            <person name="de Hoog S."/>
            <person name="Bocca A.L."/>
            <person name="de Almeida S.R."/>
            <person name="Vasconcelos A.T."/>
            <person name="Felipe M.S."/>
        </authorList>
    </citation>
    <scope>NUCLEOTIDE SEQUENCE [LARGE SCALE GENOMIC DNA]</scope>
    <source>
        <strain evidence="4">KSF</strain>
    </source>
</reference>
<dbReference type="VEuPathDB" id="FungiDB:CLCR_01520"/>
<dbReference type="SUPFAM" id="SSF57879">
    <property type="entry name" value="Zinc domain conserved in yeast copper-regulated transcription factors"/>
    <property type="match status" value="1"/>
</dbReference>
<dbReference type="VEuPathDB" id="FungiDB:G647_03400"/>
<feature type="region of interest" description="Disordered" evidence="1">
    <location>
        <begin position="161"/>
        <end position="204"/>
    </location>
</feature>
<dbReference type="SMART" id="SM01090">
    <property type="entry name" value="Copper-fist"/>
    <property type="match status" value="1"/>
</dbReference>
<sequence length="544" mass="59180">MSDTSVTTPRVATPPKGASRVEDGKVRKLKASYKSETPAVQHINGKTYACESCKRGHRVHKCDHGKTRPISETNQPGRPSAGTKRGCQCPRNCACTTKTCKCERDCACTQEMFLIVRLDNPTVVSRESTSTPKPVWEDSDGTRLTLKKVWADANGKEIDDDEYEARKRRMKEREDAAKDAPRSSCCSGKTPKEEPDSPKGGCRHRQNVAAIQPHPGPSIRDSGLPLHAPTPASEPWMSSCSCGSGCSCLYCPDHPNNATSINHAQQQVKNLAEQAYIGGHALTPVPSNSENTSRSCMGGQPSFFLSSTPDVSQHQLQQFFSDTLNPNAIYLAYPIQQHSWTNRPLSSHCSRVHSPSEVMTISPDAPDMFPDPLSDMPIPLHAPNDVSGTWDFSGNQLGRSSFSWTGLDASYGTDYNIGQATVASISNSAPPRMLPAPNAIETPAIGGNLNTVTNHSLPIHFTDTLPQLDENAFVDFDGPISPNQPNGNTSMVNHFSHETLPTFNVQPIQGGCCSTPFVDLDYSQDSEFNMNAISRTNSPIVNRV</sequence>
<dbReference type="AlphaFoldDB" id="A0A1C1CAJ2"/>
<evidence type="ECO:0000256" key="1">
    <source>
        <dbReference type="SAM" id="MobiDB-lite"/>
    </source>
</evidence>
<feature type="compositionally biased region" description="Basic and acidic residues" evidence="1">
    <location>
        <begin position="171"/>
        <end position="181"/>
    </location>
</feature>
<dbReference type="Gene3D" id="3.90.430.10">
    <property type="entry name" value="Copper fist DNA-binding domain"/>
    <property type="match status" value="1"/>
</dbReference>
<dbReference type="GO" id="GO:0003700">
    <property type="term" value="F:DNA-binding transcription factor activity"/>
    <property type="evidence" value="ECO:0007669"/>
    <property type="project" value="InterPro"/>
</dbReference>
<dbReference type="GO" id="GO:0003677">
    <property type="term" value="F:DNA binding"/>
    <property type="evidence" value="ECO:0007669"/>
    <property type="project" value="InterPro"/>
</dbReference>
<organism evidence="3 4">
    <name type="scientific">Cladophialophora carrionii</name>
    <dbReference type="NCBI Taxonomy" id="86049"/>
    <lineage>
        <taxon>Eukaryota</taxon>
        <taxon>Fungi</taxon>
        <taxon>Dikarya</taxon>
        <taxon>Ascomycota</taxon>
        <taxon>Pezizomycotina</taxon>
        <taxon>Eurotiomycetes</taxon>
        <taxon>Chaetothyriomycetidae</taxon>
        <taxon>Chaetothyriales</taxon>
        <taxon>Herpotrichiellaceae</taxon>
        <taxon>Cladophialophora</taxon>
    </lineage>
</organism>
<dbReference type="EMBL" id="LGRB01000019">
    <property type="protein sequence ID" value="OCT45489.1"/>
    <property type="molecule type" value="Genomic_DNA"/>
</dbReference>
<protein>
    <recommendedName>
        <fullName evidence="2">Copper-fist domain-containing protein</fullName>
    </recommendedName>
</protein>
<evidence type="ECO:0000259" key="2">
    <source>
        <dbReference type="PROSITE" id="PS50073"/>
    </source>
</evidence>
<feature type="region of interest" description="Disordered" evidence="1">
    <location>
        <begin position="64"/>
        <end position="86"/>
    </location>
</feature>
<dbReference type="GO" id="GO:0005507">
    <property type="term" value="F:copper ion binding"/>
    <property type="evidence" value="ECO:0007669"/>
    <property type="project" value="InterPro"/>
</dbReference>
<dbReference type="InterPro" id="IPR036395">
    <property type="entry name" value="Cu_fist_DNA-bd_dom_sf"/>
</dbReference>
<keyword evidence="4" id="KW-1185">Reference proteome</keyword>
<dbReference type="GO" id="GO:0005634">
    <property type="term" value="C:nucleus"/>
    <property type="evidence" value="ECO:0007669"/>
    <property type="project" value="InterPro"/>
</dbReference>
<dbReference type="Proteomes" id="UP000094526">
    <property type="component" value="Unassembled WGS sequence"/>
</dbReference>
<evidence type="ECO:0000313" key="3">
    <source>
        <dbReference type="EMBL" id="OCT45489.1"/>
    </source>
</evidence>
<gene>
    <name evidence="3" type="ORF">CLCR_01520</name>
</gene>
<comment type="caution">
    <text evidence="3">The sequence shown here is derived from an EMBL/GenBank/DDBJ whole genome shotgun (WGS) entry which is preliminary data.</text>
</comment>
<dbReference type="Pfam" id="PF00649">
    <property type="entry name" value="Copper-fist"/>
    <property type="match status" value="1"/>
</dbReference>
<feature type="compositionally biased region" description="Polar residues" evidence="1">
    <location>
        <begin position="1"/>
        <end position="10"/>
    </location>
</feature>
<dbReference type="SMART" id="SM00412">
    <property type="entry name" value="Cu_FIST"/>
    <property type="match status" value="1"/>
</dbReference>
<evidence type="ECO:0000313" key="4">
    <source>
        <dbReference type="Proteomes" id="UP000094526"/>
    </source>
</evidence>